<comment type="caution">
    <text evidence="12">The sequence shown here is derived from an EMBL/GenBank/DDBJ whole genome shotgun (WGS) entry which is preliminary data.</text>
</comment>
<evidence type="ECO:0000256" key="3">
    <source>
        <dbReference type="ARBA" id="ARBA00022670"/>
    </source>
</evidence>
<comment type="similarity">
    <text evidence="1 9 11">Belongs to the peptidase A8 family.</text>
</comment>
<dbReference type="EC" id="3.4.23.36" evidence="9"/>
<dbReference type="PRINTS" id="PR00781">
    <property type="entry name" value="LIPOSIGPTASE"/>
</dbReference>
<dbReference type="AlphaFoldDB" id="D0WEJ0"/>
<keyword evidence="6 9" id="KW-0378">Hydrolase</keyword>
<evidence type="ECO:0000313" key="13">
    <source>
        <dbReference type="Proteomes" id="UP000006001"/>
    </source>
</evidence>
<dbReference type="UniPathway" id="UPA00665"/>
<comment type="caution">
    <text evidence="9">Lacks conserved residue(s) required for the propagation of feature annotation.</text>
</comment>
<proteinExistence type="inferred from homology"/>
<evidence type="ECO:0000256" key="1">
    <source>
        <dbReference type="ARBA" id="ARBA00006139"/>
    </source>
</evidence>
<feature type="active site" evidence="9">
    <location>
        <position position="144"/>
    </location>
</feature>
<dbReference type="STRING" id="649764.HMPREF0762_00220"/>
<dbReference type="HOGENOM" id="CLU_083252_3_2_11"/>
<dbReference type="Pfam" id="PF01252">
    <property type="entry name" value="Peptidase_A8"/>
    <property type="match status" value="1"/>
</dbReference>
<gene>
    <name evidence="9 12" type="primary">lspA</name>
    <name evidence="12" type="ORF">HMPREF0762_00220</name>
</gene>
<dbReference type="NCBIfam" id="TIGR00077">
    <property type="entry name" value="lspA"/>
    <property type="match status" value="1"/>
</dbReference>
<dbReference type="eggNOG" id="COG0597">
    <property type="taxonomic scope" value="Bacteria"/>
</dbReference>
<keyword evidence="4 9" id="KW-0812">Transmembrane</keyword>
<organism evidence="12 13">
    <name type="scientific">Slackia exigua (strain ATCC 700122 / DSM 15923 / CIP 105133 / JCM 11022 / KCTC 5966 / S-7)</name>
    <dbReference type="NCBI Taxonomy" id="649764"/>
    <lineage>
        <taxon>Bacteria</taxon>
        <taxon>Bacillati</taxon>
        <taxon>Actinomycetota</taxon>
        <taxon>Coriobacteriia</taxon>
        <taxon>Eggerthellales</taxon>
        <taxon>Eggerthellaceae</taxon>
        <taxon>Slackia</taxon>
    </lineage>
</organism>
<protein>
    <recommendedName>
        <fullName evidence="9">Lipoprotein signal peptidase</fullName>
        <ecNumber evidence="9">3.4.23.36</ecNumber>
    </recommendedName>
    <alternativeName>
        <fullName evidence="9">Prolipoprotein signal peptidase</fullName>
    </alternativeName>
    <alternativeName>
        <fullName evidence="9">Signal peptidase II</fullName>
        <shortName evidence="9">SPase II</shortName>
    </alternativeName>
</protein>
<dbReference type="PANTHER" id="PTHR33695">
    <property type="entry name" value="LIPOPROTEIN SIGNAL PEPTIDASE"/>
    <property type="match status" value="1"/>
</dbReference>
<evidence type="ECO:0000256" key="6">
    <source>
        <dbReference type="ARBA" id="ARBA00022801"/>
    </source>
</evidence>
<dbReference type="HAMAP" id="MF_00161">
    <property type="entry name" value="LspA"/>
    <property type="match status" value="1"/>
</dbReference>
<evidence type="ECO:0000256" key="7">
    <source>
        <dbReference type="ARBA" id="ARBA00022989"/>
    </source>
</evidence>
<keyword evidence="3 9" id="KW-0645">Protease</keyword>
<comment type="function">
    <text evidence="9 10">This protein specifically catalyzes the removal of signal peptides from prolipoproteins.</text>
</comment>
<feature type="transmembrane region" description="Helical" evidence="9">
    <location>
        <begin position="138"/>
        <end position="162"/>
    </location>
</feature>
<dbReference type="PROSITE" id="PS00855">
    <property type="entry name" value="SPASE_II"/>
    <property type="match status" value="1"/>
</dbReference>
<evidence type="ECO:0000313" key="12">
    <source>
        <dbReference type="EMBL" id="EEZ62128.1"/>
    </source>
</evidence>
<dbReference type="GO" id="GO:0006508">
    <property type="term" value="P:proteolysis"/>
    <property type="evidence" value="ECO:0007669"/>
    <property type="project" value="UniProtKB-KW"/>
</dbReference>
<dbReference type="InterPro" id="IPR001872">
    <property type="entry name" value="Peptidase_A8"/>
</dbReference>
<reference evidence="12" key="1">
    <citation type="submission" date="2009-10" db="EMBL/GenBank/DDBJ databases">
        <authorList>
            <person name="Weinstock G."/>
            <person name="Sodergren E."/>
            <person name="Clifton S."/>
            <person name="Fulton L."/>
            <person name="Fulton B."/>
            <person name="Courtney L."/>
            <person name="Fronick C."/>
            <person name="Harrison M."/>
            <person name="Strong C."/>
            <person name="Farmer C."/>
            <person name="Delahaunty K."/>
            <person name="Markovic C."/>
            <person name="Hall O."/>
            <person name="Minx P."/>
            <person name="Tomlinson C."/>
            <person name="Mitreva M."/>
            <person name="Nelson J."/>
            <person name="Hou S."/>
            <person name="Wollam A."/>
            <person name="Pepin K.H."/>
            <person name="Johnson M."/>
            <person name="Bhonagiri V."/>
            <person name="Nash W.E."/>
            <person name="Warren W."/>
            <person name="Chinwalla A."/>
            <person name="Mardis E.R."/>
            <person name="Wilson R.K."/>
        </authorList>
    </citation>
    <scope>NUCLEOTIDE SEQUENCE [LARGE SCALE GENOMIC DNA]</scope>
    <source>
        <strain evidence="12">ATCC 700122</strain>
    </source>
</reference>
<keyword evidence="7 9" id="KW-1133">Transmembrane helix</keyword>
<evidence type="ECO:0000256" key="4">
    <source>
        <dbReference type="ARBA" id="ARBA00022692"/>
    </source>
</evidence>
<dbReference type="GO" id="GO:0004190">
    <property type="term" value="F:aspartic-type endopeptidase activity"/>
    <property type="evidence" value="ECO:0007669"/>
    <property type="project" value="UniProtKB-UniRule"/>
</dbReference>
<sequence length="176" mass="18341">MARITETAAGKGGVFAGAALLWLVLDRATKAYFEGAYALGQTSAHDWLIVRFRLIHNTGAAWGAFGDSTVLLGAFSLAVCIAIACAFAFYGRVSGHEANLAETVALALVFAGGIGNAIDRFAQGFVTDFLDFTFMDFPVFNVADIGVTCGFVLLIIGYLAAVRAQGTSAADRGGDA</sequence>
<feature type="transmembrane region" description="Helical" evidence="9">
    <location>
        <begin position="98"/>
        <end position="118"/>
    </location>
</feature>
<dbReference type="GeneID" id="85006886"/>
<comment type="pathway">
    <text evidence="9">Protein modification; lipoprotein biosynthesis (signal peptide cleavage).</text>
</comment>
<evidence type="ECO:0000256" key="5">
    <source>
        <dbReference type="ARBA" id="ARBA00022750"/>
    </source>
</evidence>
<dbReference type="OrthoDB" id="4308908at2"/>
<comment type="subcellular location">
    <subcellularLocation>
        <location evidence="9">Cell membrane</location>
        <topology evidence="9">Multi-pass membrane protein</topology>
    </subcellularLocation>
</comment>
<name>D0WEJ0_SLAES</name>
<keyword evidence="8 9" id="KW-0472">Membrane</keyword>
<dbReference type="GO" id="GO:0005886">
    <property type="term" value="C:plasma membrane"/>
    <property type="evidence" value="ECO:0007669"/>
    <property type="project" value="UniProtKB-SubCell"/>
</dbReference>
<dbReference type="PANTHER" id="PTHR33695:SF1">
    <property type="entry name" value="LIPOPROTEIN SIGNAL PEPTIDASE"/>
    <property type="match status" value="1"/>
</dbReference>
<evidence type="ECO:0000256" key="10">
    <source>
        <dbReference type="RuleBase" id="RU000594"/>
    </source>
</evidence>
<keyword evidence="5 9" id="KW-0064">Aspartyl protease</keyword>
<keyword evidence="13" id="KW-1185">Reference proteome</keyword>
<evidence type="ECO:0000256" key="2">
    <source>
        <dbReference type="ARBA" id="ARBA00022475"/>
    </source>
</evidence>
<evidence type="ECO:0000256" key="9">
    <source>
        <dbReference type="HAMAP-Rule" id="MF_00161"/>
    </source>
</evidence>
<dbReference type="Proteomes" id="UP000006001">
    <property type="component" value="Unassembled WGS sequence"/>
</dbReference>
<dbReference type="EMBL" id="ACUX02000004">
    <property type="protein sequence ID" value="EEZ62128.1"/>
    <property type="molecule type" value="Genomic_DNA"/>
</dbReference>
<accession>D0WEJ0</accession>
<keyword evidence="2 9" id="KW-1003">Cell membrane</keyword>
<comment type="catalytic activity">
    <reaction evidence="9 10">
        <text>Release of signal peptides from bacterial membrane prolipoproteins. Hydrolyzes -Xaa-Yaa-Zaa-|-(S,diacylglyceryl)Cys-, in which Xaa is hydrophobic (preferably Leu), and Yaa (Ala or Ser) and Zaa (Gly or Ala) have small, neutral side chains.</text>
        <dbReference type="EC" id="3.4.23.36"/>
    </reaction>
</comment>
<dbReference type="RefSeq" id="WP_006361465.1">
    <property type="nucleotide sequence ID" value="NZ_GG700630.1"/>
</dbReference>
<feature type="transmembrane region" description="Helical" evidence="9">
    <location>
        <begin position="70"/>
        <end position="91"/>
    </location>
</feature>
<feature type="active site" evidence="9">
    <location>
        <position position="128"/>
    </location>
</feature>
<evidence type="ECO:0000256" key="8">
    <source>
        <dbReference type="ARBA" id="ARBA00023136"/>
    </source>
</evidence>
<evidence type="ECO:0000256" key="11">
    <source>
        <dbReference type="RuleBase" id="RU004181"/>
    </source>
</evidence>